<sequence>MKKEVHGQDNKIKQNRAHIWQIAFFSLNNTSTNLFLAMMGYVSYYANGIAGIGVVVISFILTGMRVFDGITDPVIGYILDKTNGRFGKFRPFIVLGYILMAASSLLLFFTTHLVPRIIRAPYFIIIYAVYIIGYTFQTTVVKSGQSVITNDVNQRPLITFFDSTFIMFAHGLTAFYVSVYLIHKYKNFNSSELFAEFVITVVILSAICTVLAVIGIWQKDRKEFFNLENNNSGDKPQNIKFRDYVSILKHNKPIRMLIIAAASDKFAAMVYGNSTVIVMLYGILMKNYPLAGIIGIIVGIPNLGIIYIGIKYAQKYGQKKAMTGATWFAIIFQSVLMIMMIFCDLTKVSVTNINLITIVFLTVFALLNGVKSITNNMVVPMIADCTDYEYTISGHFVPGIMGALFSFIDKSFSALGTFFVGILLSLIGYSKVFPQVGDELTQPLKWMTIFFYCIIPIIGWLITLFAMRYYKLDKAAMKNLYSLKGGKE</sequence>
<feature type="transmembrane region" description="Helical" evidence="1">
    <location>
        <begin position="266"/>
        <end position="284"/>
    </location>
</feature>
<dbReference type="PANTHER" id="PTHR11328:SF24">
    <property type="entry name" value="MAJOR FACILITATOR SUPERFAMILY (MFS) PROFILE DOMAIN-CONTAINING PROTEIN"/>
    <property type="match status" value="1"/>
</dbReference>
<keyword evidence="1" id="KW-0812">Transmembrane</keyword>
<gene>
    <name evidence="2" type="ORF">H8S01_03350</name>
</gene>
<protein>
    <submittedName>
        <fullName evidence="2">MFS transporter</fullName>
    </submittedName>
</protein>
<dbReference type="PANTHER" id="PTHR11328">
    <property type="entry name" value="MAJOR FACILITATOR SUPERFAMILY DOMAIN-CONTAINING PROTEIN"/>
    <property type="match status" value="1"/>
</dbReference>
<keyword evidence="3" id="KW-1185">Reference proteome</keyword>
<name>A0ABR7FXX3_9FIRM</name>
<dbReference type="RefSeq" id="WP_186836176.1">
    <property type="nucleotide sequence ID" value="NZ_JACOPD010000002.1"/>
</dbReference>
<dbReference type="Proteomes" id="UP000628463">
    <property type="component" value="Unassembled WGS sequence"/>
</dbReference>
<feature type="transmembrane region" description="Helical" evidence="1">
    <location>
        <begin position="194"/>
        <end position="217"/>
    </location>
</feature>
<feature type="transmembrane region" description="Helical" evidence="1">
    <location>
        <begin position="322"/>
        <end position="342"/>
    </location>
</feature>
<feature type="transmembrane region" description="Helical" evidence="1">
    <location>
        <begin position="348"/>
        <end position="367"/>
    </location>
</feature>
<keyword evidence="1" id="KW-0472">Membrane</keyword>
<dbReference type="InterPro" id="IPR039672">
    <property type="entry name" value="MFS_2"/>
</dbReference>
<dbReference type="InterPro" id="IPR036259">
    <property type="entry name" value="MFS_trans_sf"/>
</dbReference>
<accession>A0ABR7FXX3</accession>
<feature type="transmembrane region" description="Helical" evidence="1">
    <location>
        <begin position="157"/>
        <end position="182"/>
    </location>
</feature>
<feature type="transmembrane region" description="Helical" evidence="1">
    <location>
        <begin position="411"/>
        <end position="429"/>
    </location>
</feature>
<evidence type="ECO:0000313" key="2">
    <source>
        <dbReference type="EMBL" id="MBC5679999.1"/>
    </source>
</evidence>
<evidence type="ECO:0000256" key="1">
    <source>
        <dbReference type="SAM" id="Phobius"/>
    </source>
</evidence>
<reference evidence="2 3" key="1">
    <citation type="submission" date="2020-08" db="EMBL/GenBank/DDBJ databases">
        <title>Genome public.</title>
        <authorList>
            <person name="Liu C."/>
            <person name="Sun Q."/>
        </authorList>
    </citation>
    <scope>NUCLEOTIDE SEQUENCE [LARGE SCALE GENOMIC DNA]</scope>
    <source>
        <strain evidence="2 3">NSJ-43</strain>
    </source>
</reference>
<dbReference type="Pfam" id="PF13347">
    <property type="entry name" value="MFS_2"/>
    <property type="match status" value="1"/>
</dbReference>
<feature type="transmembrane region" description="Helical" evidence="1">
    <location>
        <begin position="117"/>
        <end position="136"/>
    </location>
</feature>
<organism evidence="2 3">
    <name type="scientific">Lachnospira hominis</name>
    <name type="common">ex Liu et al. 2021</name>
    <dbReference type="NCBI Taxonomy" id="2763051"/>
    <lineage>
        <taxon>Bacteria</taxon>
        <taxon>Bacillati</taxon>
        <taxon>Bacillota</taxon>
        <taxon>Clostridia</taxon>
        <taxon>Lachnospirales</taxon>
        <taxon>Lachnospiraceae</taxon>
        <taxon>Lachnospira</taxon>
    </lineage>
</organism>
<dbReference type="Gene3D" id="1.20.1250.20">
    <property type="entry name" value="MFS general substrate transporter like domains"/>
    <property type="match status" value="1"/>
</dbReference>
<keyword evidence="1" id="KW-1133">Transmembrane helix</keyword>
<dbReference type="EMBL" id="JACOPD010000002">
    <property type="protein sequence ID" value="MBC5679999.1"/>
    <property type="molecule type" value="Genomic_DNA"/>
</dbReference>
<feature type="transmembrane region" description="Helical" evidence="1">
    <location>
        <begin position="290"/>
        <end position="310"/>
    </location>
</feature>
<feature type="transmembrane region" description="Helical" evidence="1">
    <location>
        <begin position="89"/>
        <end position="111"/>
    </location>
</feature>
<feature type="transmembrane region" description="Helical" evidence="1">
    <location>
        <begin position="20"/>
        <end position="42"/>
    </location>
</feature>
<dbReference type="SUPFAM" id="SSF103473">
    <property type="entry name" value="MFS general substrate transporter"/>
    <property type="match status" value="1"/>
</dbReference>
<feature type="transmembrane region" description="Helical" evidence="1">
    <location>
        <begin position="449"/>
        <end position="470"/>
    </location>
</feature>
<comment type="caution">
    <text evidence="2">The sequence shown here is derived from an EMBL/GenBank/DDBJ whole genome shotgun (WGS) entry which is preliminary data.</text>
</comment>
<proteinExistence type="predicted"/>
<feature type="transmembrane region" description="Helical" evidence="1">
    <location>
        <begin position="48"/>
        <end position="68"/>
    </location>
</feature>
<evidence type="ECO:0000313" key="3">
    <source>
        <dbReference type="Proteomes" id="UP000628463"/>
    </source>
</evidence>